<dbReference type="GO" id="GO:0046512">
    <property type="term" value="P:sphingosine biosynthetic process"/>
    <property type="evidence" value="ECO:0007669"/>
    <property type="project" value="TreeGrafter"/>
</dbReference>
<accession>A0A3M6TSS3</accession>
<feature type="domain" description="DAGKc" evidence="5">
    <location>
        <begin position="139"/>
        <end position="281"/>
    </location>
</feature>
<dbReference type="SMART" id="SM00046">
    <property type="entry name" value="DAGKc"/>
    <property type="match status" value="1"/>
</dbReference>
<name>A0A3M6TSS3_POCDA</name>
<dbReference type="AlphaFoldDB" id="A0A3M6TSS3"/>
<evidence type="ECO:0000256" key="3">
    <source>
        <dbReference type="ARBA" id="ARBA00022777"/>
    </source>
</evidence>
<keyword evidence="3" id="KW-0418">Kinase</keyword>
<reference evidence="6 7" key="1">
    <citation type="journal article" date="2018" name="Sci. Rep.">
        <title>Comparative analysis of the Pocillopora damicornis genome highlights role of immune system in coral evolution.</title>
        <authorList>
            <person name="Cunning R."/>
            <person name="Bay R.A."/>
            <person name="Gillette P."/>
            <person name="Baker A.C."/>
            <person name="Traylor-Knowles N."/>
        </authorList>
    </citation>
    <scope>NUCLEOTIDE SEQUENCE [LARGE SCALE GENOMIC DNA]</scope>
    <source>
        <strain evidence="6">RSMAS</strain>
        <tissue evidence="6">Whole animal</tissue>
    </source>
</reference>
<comment type="caution">
    <text evidence="6">The sequence shown here is derived from an EMBL/GenBank/DDBJ whole genome shotgun (WGS) entry which is preliminary data.</text>
</comment>
<evidence type="ECO:0000256" key="2">
    <source>
        <dbReference type="ARBA" id="ARBA00022741"/>
    </source>
</evidence>
<keyword evidence="2" id="KW-0547">Nucleotide-binding</keyword>
<dbReference type="InterPro" id="IPR045540">
    <property type="entry name" value="YegS/DAGK_C"/>
</dbReference>
<dbReference type="Pfam" id="PF19279">
    <property type="entry name" value="YegS_C"/>
    <property type="match status" value="1"/>
</dbReference>
<dbReference type="PANTHER" id="PTHR12358:SF112">
    <property type="entry name" value="LD11247P-RELATED"/>
    <property type="match status" value="1"/>
</dbReference>
<keyword evidence="1" id="KW-0808">Transferase</keyword>
<organism evidence="6 7">
    <name type="scientific">Pocillopora damicornis</name>
    <name type="common">Cauliflower coral</name>
    <name type="synonym">Millepora damicornis</name>
    <dbReference type="NCBI Taxonomy" id="46731"/>
    <lineage>
        <taxon>Eukaryota</taxon>
        <taxon>Metazoa</taxon>
        <taxon>Cnidaria</taxon>
        <taxon>Anthozoa</taxon>
        <taxon>Hexacorallia</taxon>
        <taxon>Scleractinia</taxon>
        <taxon>Astrocoeniina</taxon>
        <taxon>Pocilloporidae</taxon>
        <taxon>Pocillopora</taxon>
    </lineage>
</organism>
<dbReference type="Pfam" id="PF00781">
    <property type="entry name" value="DAGK_cat"/>
    <property type="match status" value="1"/>
</dbReference>
<dbReference type="InterPro" id="IPR001206">
    <property type="entry name" value="Diacylglycerol_kinase_cat_dom"/>
</dbReference>
<dbReference type="GO" id="GO:0001727">
    <property type="term" value="F:lipid kinase activity"/>
    <property type="evidence" value="ECO:0007669"/>
    <property type="project" value="TreeGrafter"/>
</dbReference>
<evidence type="ECO:0000259" key="5">
    <source>
        <dbReference type="PROSITE" id="PS50146"/>
    </source>
</evidence>
<dbReference type="SUPFAM" id="SSF111331">
    <property type="entry name" value="NAD kinase/diacylglycerol kinase-like"/>
    <property type="match status" value="1"/>
</dbReference>
<sequence length="531" mass="58559">MMEVETDILRGQFERLPTKRKNSVILSKTSLTYGGGRDGCCVCLGQHGSLSIVTTKVVDIYGAKAYQGPEGDTAAYFQVYSCPRYEKKRVRQKVCFRVSSSDSEEGNIAIAEQWVRTILWLIKDPERNLSSEQEERTLPASRKLLILINPFSGSGKSVRIFHEHVEPMLTEAELEFNTITTEYAGHAGEMILSMNLLDVDGIVICSGDGLVYEVINGLMKRPDWEAAINIPLGVIPTGSGNALCLSALFATGEPNDVTSAIFGIIRGNLMDLDICSVITPTEKLYAFLSVTWGLVSDVDIESERYRFLGERRFLIGTVARIIGLRKYRGRLSYLPANDINGGEDNLAYNFTPREDVSSSAAECDVTSLSQHQAHIQENLNGVFSKRISGNFSSLGPSDHLLPPLSSELPPSWKVVEGEFILGCPVFLSHLGTDLMANPDGKFGDGLMGIFYVRSTTGRMALLDLFGKMKDGSHVRSHHVEYVRAYAFRLEPDTSQTGNLVVDGEKIDYVPIQGQIHKSLAKLMCVTPPPKM</sequence>
<proteinExistence type="predicted"/>
<dbReference type="OrthoDB" id="3853857at2759"/>
<dbReference type="PANTHER" id="PTHR12358">
    <property type="entry name" value="SPHINGOSINE KINASE"/>
    <property type="match status" value="1"/>
</dbReference>
<dbReference type="InterPro" id="IPR016064">
    <property type="entry name" value="NAD/diacylglycerol_kinase_sf"/>
</dbReference>
<dbReference type="PROSITE" id="PS50146">
    <property type="entry name" value="DAGK"/>
    <property type="match status" value="1"/>
</dbReference>
<dbReference type="GO" id="GO:0005524">
    <property type="term" value="F:ATP binding"/>
    <property type="evidence" value="ECO:0007669"/>
    <property type="project" value="UniProtKB-KW"/>
</dbReference>
<dbReference type="STRING" id="46731.A0A3M6TSS3"/>
<dbReference type="Gene3D" id="2.60.200.40">
    <property type="match status" value="1"/>
</dbReference>
<dbReference type="GO" id="GO:0005737">
    <property type="term" value="C:cytoplasm"/>
    <property type="evidence" value="ECO:0007669"/>
    <property type="project" value="TreeGrafter"/>
</dbReference>
<dbReference type="OMA" id="KHYVMYS"/>
<keyword evidence="7" id="KW-1185">Reference proteome</keyword>
<keyword evidence="4" id="KW-0067">ATP-binding</keyword>
<dbReference type="Proteomes" id="UP000275408">
    <property type="component" value="Unassembled WGS sequence"/>
</dbReference>
<protein>
    <recommendedName>
        <fullName evidence="5">DAGKc domain-containing protein</fullName>
    </recommendedName>
</protein>
<evidence type="ECO:0000256" key="4">
    <source>
        <dbReference type="ARBA" id="ARBA00022840"/>
    </source>
</evidence>
<evidence type="ECO:0000313" key="7">
    <source>
        <dbReference type="Proteomes" id="UP000275408"/>
    </source>
</evidence>
<dbReference type="EMBL" id="RCHS01002985">
    <property type="protein sequence ID" value="RMX44455.1"/>
    <property type="molecule type" value="Genomic_DNA"/>
</dbReference>
<dbReference type="InterPro" id="IPR050187">
    <property type="entry name" value="Lipid_Phosphate_FormReg"/>
</dbReference>
<gene>
    <name evidence="6" type="ORF">pdam_00010068</name>
</gene>
<dbReference type="Gene3D" id="3.40.50.10330">
    <property type="entry name" value="Probable inorganic polyphosphate/atp-NAD kinase, domain 1"/>
    <property type="match status" value="1"/>
</dbReference>
<dbReference type="GO" id="GO:0016020">
    <property type="term" value="C:membrane"/>
    <property type="evidence" value="ECO:0007669"/>
    <property type="project" value="TreeGrafter"/>
</dbReference>
<evidence type="ECO:0000256" key="1">
    <source>
        <dbReference type="ARBA" id="ARBA00022679"/>
    </source>
</evidence>
<evidence type="ECO:0000313" key="6">
    <source>
        <dbReference type="EMBL" id="RMX44455.1"/>
    </source>
</evidence>
<dbReference type="InterPro" id="IPR017438">
    <property type="entry name" value="ATP-NAD_kinase_N"/>
</dbReference>